<dbReference type="RefSeq" id="WP_073592145.1">
    <property type="nucleotide sequence ID" value="NZ_MRCE01000003.1"/>
</dbReference>
<dbReference type="OrthoDB" id="129822at2"/>
<dbReference type="Pfam" id="PF02452">
    <property type="entry name" value="PemK_toxin"/>
    <property type="match status" value="1"/>
</dbReference>
<dbReference type="GO" id="GO:0016075">
    <property type="term" value="P:rRNA catabolic process"/>
    <property type="evidence" value="ECO:0007669"/>
    <property type="project" value="TreeGrafter"/>
</dbReference>
<dbReference type="STRING" id="454136.NIES2119_03925"/>
<comment type="caution">
    <text evidence="3">The sequence shown here is derived from an EMBL/GenBank/DDBJ whole genome shotgun (WGS) entry which is preliminary data.</text>
</comment>
<evidence type="ECO:0000313" key="4">
    <source>
        <dbReference type="Proteomes" id="UP000185860"/>
    </source>
</evidence>
<dbReference type="PANTHER" id="PTHR33988">
    <property type="entry name" value="ENDORIBONUCLEASE MAZF-RELATED"/>
    <property type="match status" value="1"/>
</dbReference>
<dbReference type="AlphaFoldDB" id="A0A1U7IRT5"/>
<proteinExistence type="inferred from homology"/>
<dbReference type="InterPro" id="IPR011067">
    <property type="entry name" value="Plasmid_toxin/cell-grow_inhib"/>
</dbReference>
<dbReference type="PANTHER" id="PTHR33988:SF2">
    <property type="entry name" value="ENDORIBONUCLEASE MAZF"/>
    <property type="match status" value="1"/>
</dbReference>
<evidence type="ECO:0000256" key="2">
    <source>
        <dbReference type="ARBA" id="ARBA00022649"/>
    </source>
</evidence>
<accession>A0A1U7IRT5</accession>
<reference evidence="3 4" key="1">
    <citation type="submission" date="2016-11" db="EMBL/GenBank/DDBJ databases">
        <title>Draft Genome Sequences of Nine Cyanobacterial Strains from Diverse Habitats.</title>
        <authorList>
            <person name="Zhu T."/>
            <person name="Hou S."/>
            <person name="Lu X."/>
            <person name="Hess W.R."/>
        </authorList>
    </citation>
    <scope>NUCLEOTIDE SEQUENCE [LARGE SCALE GENOMIC DNA]</scope>
    <source>
        <strain evidence="3 4">IAM M-71</strain>
    </source>
</reference>
<dbReference type="SUPFAM" id="SSF50118">
    <property type="entry name" value="Cell growth inhibitor/plasmid maintenance toxic component"/>
    <property type="match status" value="1"/>
</dbReference>
<name>A0A1U7IRT5_9CYAN</name>
<dbReference type="GO" id="GO:0006402">
    <property type="term" value="P:mRNA catabolic process"/>
    <property type="evidence" value="ECO:0007669"/>
    <property type="project" value="TreeGrafter"/>
</dbReference>
<gene>
    <name evidence="3" type="ORF">NIES2119_03925</name>
</gene>
<evidence type="ECO:0000256" key="1">
    <source>
        <dbReference type="ARBA" id="ARBA00007521"/>
    </source>
</evidence>
<dbReference type="InterPro" id="IPR003477">
    <property type="entry name" value="PemK-like"/>
</dbReference>
<dbReference type="GO" id="GO:0003677">
    <property type="term" value="F:DNA binding"/>
    <property type="evidence" value="ECO:0007669"/>
    <property type="project" value="InterPro"/>
</dbReference>
<dbReference type="Gene3D" id="2.30.30.110">
    <property type="match status" value="1"/>
</dbReference>
<dbReference type="GO" id="GO:0004521">
    <property type="term" value="F:RNA endonuclease activity"/>
    <property type="evidence" value="ECO:0007669"/>
    <property type="project" value="TreeGrafter"/>
</dbReference>
<evidence type="ECO:0000313" key="3">
    <source>
        <dbReference type="EMBL" id="OKH40082.1"/>
    </source>
</evidence>
<comment type="similarity">
    <text evidence="1">Belongs to the PemK/MazF family.</text>
</comment>
<organism evidence="3 4">
    <name type="scientific">[Phormidium ambiguum] IAM M-71</name>
    <dbReference type="NCBI Taxonomy" id="454136"/>
    <lineage>
        <taxon>Bacteria</taxon>
        <taxon>Bacillati</taxon>
        <taxon>Cyanobacteriota</taxon>
        <taxon>Cyanophyceae</taxon>
        <taxon>Oscillatoriophycideae</taxon>
        <taxon>Aerosakkonematales</taxon>
        <taxon>Aerosakkonemataceae</taxon>
        <taxon>Floridanema</taxon>
    </lineage>
</organism>
<dbReference type="EMBL" id="MRCE01000003">
    <property type="protein sequence ID" value="OKH40082.1"/>
    <property type="molecule type" value="Genomic_DNA"/>
</dbReference>
<dbReference type="Proteomes" id="UP000185860">
    <property type="component" value="Unassembled WGS sequence"/>
</dbReference>
<sequence>MSYNRGDVVLVLFPNSDLRTAKRRPALVVQADNLGTGLAQTILAMITSNMDRAGHPCRVTVLLSTSEGQQTGLLTDSVIMIDNLVTVQKAEIYRKIGVLPDMTAVDAAIKYTFGI</sequence>
<keyword evidence="2" id="KW-1277">Toxin-antitoxin system</keyword>
<protein>
    <submittedName>
        <fullName evidence="3">Transcriptional regulator</fullName>
    </submittedName>
</protein>